<dbReference type="GeneID" id="92380345"/>
<evidence type="ECO:0000313" key="2">
    <source>
        <dbReference type="Proteomes" id="UP000195570"/>
    </source>
</evidence>
<comment type="caution">
    <text evidence="1">The sequence shown here is derived from an EMBL/GenBank/DDBJ whole genome shotgun (WGS) entry which is preliminary data.</text>
</comment>
<dbReference type="EMBL" id="CZPT02000167">
    <property type="protein sequence ID" value="SCU64837.1"/>
    <property type="molecule type" value="Genomic_DNA"/>
</dbReference>
<dbReference type="AlphaFoldDB" id="A0A1G4HZM6"/>
<dbReference type="RefSeq" id="XP_067076533.1">
    <property type="nucleotide sequence ID" value="XM_067220432.1"/>
</dbReference>
<evidence type="ECO:0000313" key="1">
    <source>
        <dbReference type="EMBL" id="SCU64837.1"/>
    </source>
</evidence>
<organism evidence="1 2">
    <name type="scientific">Trypanosoma equiperdum</name>
    <dbReference type="NCBI Taxonomy" id="5694"/>
    <lineage>
        <taxon>Eukaryota</taxon>
        <taxon>Discoba</taxon>
        <taxon>Euglenozoa</taxon>
        <taxon>Kinetoplastea</taxon>
        <taxon>Metakinetoplastina</taxon>
        <taxon>Trypanosomatida</taxon>
        <taxon>Trypanosomatidae</taxon>
        <taxon>Trypanosoma</taxon>
    </lineage>
</organism>
<reference evidence="1" key="1">
    <citation type="submission" date="2016-09" db="EMBL/GenBank/DDBJ databases">
        <authorList>
            <person name="Hebert L."/>
            <person name="Moumen B."/>
        </authorList>
    </citation>
    <scope>NUCLEOTIDE SEQUENCE [LARGE SCALE GENOMIC DNA]</scope>
    <source>
        <strain evidence="1">OVI</strain>
    </source>
</reference>
<protein>
    <recommendedName>
        <fullName evidence="3">CTLH domain-containing protein</fullName>
    </recommendedName>
</protein>
<name>A0A1G4HZM6_TRYEQ</name>
<proteinExistence type="predicted"/>
<sequence>MNSCDNVGWRFIEEAVIRDKGYDEEAILTAVLQSHFIRHGFVNSLKAFTKELRDLEQRGKQHNSVLGASGVCGKADANGGEKDGQLQQGVLECEENNSGEWDTRNGNDGCATGAECVGSVLEGMQVRKCVQVLCHNEEYEKAAALLPSSNEMKVRLLALEAVKRAKRNQSAAISFLCKQVGPLIYKLPDAVTAHHIFVESLGAVTGVNGSCWEVPSPCAIAREVNESLLDSSEPSALDVLLSWSELQQAARSVEKELHHKSTFPFPVMVSDRS</sequence>
<dbReference type="VEuPathDB" id="TriTrypDB:TEOVI_000641100"/>
<keyword evidence="2" id="KW-1185">Reference proteome</keyword>
<accession>A0A1G4HZM6</accession>
<evidence type="ECO:0008006" key="3">
    <source>
        <dbReference type="Google" id="ProtNLM"/>
    </source>
</evidence>
<dbReference type="Proteomes" id="UP000195570">
    <property type="component" value="Unassembled WGS sequence"/>
</dbReference>
<gene>
    <name evidence="1" type="ORF">TEOVI_000641100</name>
</gene>